<gene>
    <name evidence="2" type="ORF">B0J15DRAFT_533970</name>
</gene>
<reference evidence="2" key="1">
    <citation type="journal article" date="2021" name="Nat. Commun.">
        <title>Genetic determinants of endophytism in the Arabidopsis root mycobiome.</title>
        <authorList>
            <person name="Mesny F."/>
            <person name="Miyauchi S."/>
            <person name="Thiergart T."/>
            <person name="Pickel B."/>
            <person name="Atanasova L."/>
            <person name="Karlsson M."/>
            <person name="Huettel B."/>
            <person name="Barry K.W."/>
            <person name="Haridas S."/>
            <person name="Chen C."/>
            <person name="Bauer D."/>
            <person name="Andreopoulos W."/>
            <person name="Pangilinan J."/>
            <person name="LaButti K."/>
            <person name="Riley R."/>
            <person name="Lipzen A."/>
            <person name="Clum A."/>
            <person name="Drula E."/>
            <person name="Henrissat B."/>
            <person name="Kohler A."/>
            <person name="Grigoriev I.V."/>
            <person name="Martin F.M."/>
            <person name="Hacquard S."/>
        </authorList>
    </citation>
    <scope>NUCLEOTIDE SEQUENCE</scope>
    <source>
        <strain evidence="2">FSSC 5 MPI-SDFR-AT-0091</strain>
    </source>
</reference>
<feature type="region of interest" description="Disordered" evidence="1">
    <location>
        <begin position="153"/>
        <end position="178"/>
    </location>
</feature>
<dbReference type="OrthoDB" id="3515175at2759"/>
<dbReference type="Proteomes" id="UP000736672">
    <property type="component" value="Unassembled WGS sequence"/>
</dbReference>
<organism evidence="2 3">
    <name type="scientific">Fusarium solani</name>
    <name type="common">Filamentous fungus</name>
    <dbReference type="NCBI Taxonomy" id="169388"/>
    <lineage>
        <taxon>Eukaryota</taxon>
        <taxon>Fungi</taxon>
        <taxon>Dikarya</taxon>
        <taxon>Ascomycota</taxon>
        <taxon>Pezizomycotina</taxon>
        <taxon>Sordariomycetes</taxon>
        <taxon>Hypocreomycetidae</taxon>
        <taxon>Hypocreales</taxon>
        <taxon>Nectriaceae</taxon>
        <taxon>Fusarium</taxon>
        <taxon>Fusarium solani species complex</taxon>
    </lineage>
</organism>
<dbReference type="EMBL" id="JAGTJS010000005">
    <property type="protein sequence ID" value="KAH7268769.1"/>
    <property type="molecule type" value="Genomic_DNA"/>
</dbReference>
<comment type="caution">
    <text evidence="2">The sequence shown here is derived from an EMBL/GenBank/DDBJ whole genome shotgun (WGS) entry which is preliminary data.</text>
</comment>
<sequence>MGQRHQLFVIARVGKHYRSLAAVHHQWLYGVSALRSCLRLLRIFSDPGNRLALKHELDLAAAFFKDKPPPPSGPEEYRDAESTTCPFPFITTCLAIGASYDSKTGQVQAIHELRYDMGYDQGDNNDGITVIDVTDLDHVRYCFVNFGSGDIYAADEDDEDPQNAPPSDNPATETPLTGREYLRGYYSESDEMAQRNMEVIEALDNTPLVEEVALARTWPWGGWKEEAKLKAAEPLHDTQGGNTAKSLRDMAAAKLFDRLLTSTDDDFDPSLLDEVRHFPGFQRMVKEYLLCHPEKVGPTNASAHLLQLAYAGEDCLEWNLFTELDTKTIKMALASEALKGATGISLTASRNHEPAELLTTLSSLDRLHTLQVLDRPDRKDERASNRLFDALAESDHLLALKKLTLTGLYANGIRQNIWRPYRDHPKTLPAFPVVQLLVSHEGKDSGFVASSELQLESFYLGDTPLTPTRFINGLFQYLASQVLCLLSYNGTGLQCAHCFSCGPSALGEDKSSEIAALPAEAYAIAKGSYHSSAYKGVQSKLRDLTPDSWMAVVSKKSDTEFAGVDSPSTTRMRFKYAFVRSKATIQVDQKHWRGSDIQPAEVEVADMAEFLRKTASEVDTSKLAYHVSNLEDTLVQATRARTIVTTPEEEPLFSSLSPDEACVILNKFVGAMPQVQKAVARGSRWGIGEDAWISRLGFDANEQD</sequence>
<protein>
    <submittedName>
        <fullName evidence="2">Uncharacterized protein</fullName>
    </submittedName>
</protein>
<accession>A0A9P9KUH5</accession>
<name>A0A9P9KUH5_FUSSL</name>
<evidence type="ECO:0000313" key="3">
    <source>
        <dbReference type="Proteomes" id="UP000736672"/>
    </source>
</evidence>
<evidence type="ECO:0000256" key="1">
    <source>
        <dbReference type="SAM" id="MobiDB-lite"/>
    </source>
</evidence>
<dbReference type="AlphaFoldDB" id="A0A9P9KUH5"/>
<keyword evidence="3" id="KW-1185">Reference proteome</keyword>
<evidence type="ECO:0000313" key="2">
    <source>
        <dbReference type="EMBL" id="KAH7268769.1"/>
    </source>
</evidence>
<proteinExistence type="predicted"/>